<keyword evidence="3 6" id="KW-0032">Aminotransferase</keyword>
<dbReference type="AlphaFoldDB" id="A0A165LRL3"/>
<dbReference type="PROSITE" id="PS00105">
    <property type="entry name" value="AA_TRANSFER_CLASS_1"/>
    <property type="match status" value="1"/>
</dbReference>
<dbReference type="SUPFAM" id="SSF53383">
    <property type="entry name" value="PLP-dependent transferases"/>
    <property type="match status" value="1"/>
</dbReference>
<dbReference type="InterPro" id="IPR051326">
    <property type="entry name" value="Kynurenine-oxoglutarate_AT"/>
</dbReference>
<evidence type="ECO:0000313" key="8">
    <source>
        <dbReference type="EMBL" id="KZK74339.1"/>
    </source>
</evidence>
<accession>A0A165LRL3</accession>
<dbReference type="Gene3D" id="3.40.640.10">
    <property type="entry name" value="Type I PLP-dependent aspartate aminotransferase-like (Major domain)"/>
    <property type="match status" value="1"/>
</dbReference>
<comment type="cofactor">
    <cofactor evidence="1 6">
        <name>pyridoxal 5'-phosphate</name>
        <dbReference type="ChEBI" id="CHEBI:597326"/>
    </cofactor>
</comment>
<dbReference type="InterPro" id="IPR015424">
    <property type="entry name" value="PyrdxlP-dep_Trfase"/>
</dbReference>
<evidence type="ECO:0000256" key="6">
    <source>
        <dbReference type="RuleBase" id="RU000481"/>
    </source>
</evidence>
<dbReference type="PANTHER" id="PTHR43807">
    <property type="entry name" value="FI04487P"/>
    <property type="match status" value="1"/>
</dbReference>
<evidence type="ECO:0000313" key="9">
    <source>
        <dbReference type="Proteomes" id="UP000076481"/>
    </source>
</evidence>
<dbReference type="InterPro" id="IPR004838">
    <property type="entry name" value="NHTrfase_class1_PyrdxlP-BS"/>
</dbReference>
<evidence type="ECO:0000256" key="3">
    <source>
        <dbReference type="ARBA" id="ARBA00022576"/>
    </source>
</evidence>
<dbReference type="Proteomes" id="UP000076481">
    <property type="component" value="Unassembled WGS sequence"/>
</dbReference>
<dbReference type="GO" id="GO:0016212">
    <property type="term" value="F:kynurenine-oxoglutarate transaminase activity"/>
    <property type="evidence" value="ECO:0007669"/>
    <property type="project" value="TreeGrafter"/>
</dbReference>
<dbReference type="PANTHER" id="PTHR43807:SF20">
    <property type="entry name" value="FI04487P"/>
    <property type="match status" value="1"/>
</dbReference>
<evidence type="ECO:0000256" key="4">
    <source>
        <dbReference type="ARBA" id="ARBA00022679"/>
    </source>
</evidence>
<gene>
    <name evidence="8" type="ORF">A3K90_06545</name>
</gene>
<dbReference type="FunFam" id="3.40.640.10:FF:000033">
    <property type="entry name" value="Aspartate aminotransferase"/>
    <property type="match status" value="1"/>
</dbReference>
<keyword evidence="4 6" id="KW-0808">Transferase</keyword>
<name>A0A165LRL3_PELLU</name>
<sequence length="385" mass="41568">MSLHLSNRHGTVMQSEIRSMSLECSRQGGINLAQGVCDTPVPEVVLRGAADAMQRGLNTYTPHVGIGVLRRAIAQKQQRMYGMVCDPDSEIVVTAGATGALYSAFQALLDPGDEVIVFEPFYGYHVTTLQSAGAVPVFLPLNPEGWSFSEADLMSAVGPKTRGIIVNTPANPCGKVFSRSELEVIAATAERFDLFVFTDEIYEHFLYGGLSHLPFATLPGMKERTITISGASKTYSVTGWRIGYAIADARWAAAIGYFSDLVYVCAPAPLQAGVACGMDELGDDYYRDLAEEYRLKRDRFCSALSAAGLRPAVPDGAYYVLADVTGIPGRNAFERAIHILHKTGVASVPGSAFYSGGKGESFVRFCYAKEDGVLDDACRGLQILR</sequence>
<dbReference type="Pfam" id="PF00155">
    <property type="entry name" value="Aminotran_1_2"/>
    <property type="match status" value="1"/>
</dbReference>
<organism evidence="8 9">
    <name type="scientific">Pelodictyon luteolum</name>
    <dbReference type="NCBI Taxonomy" id="1100"/>
    <lineage>
        <taxon>Bacteria</taxon>
        <taxon>Pseudomonadati</taxon>
        <taxon>Chlorobiota</taxon>
        <taxon>Chlorobiia</taxon>
        <taxon>Chlorobiales</taxon>
        <taxon>Chlorobiaceae</taxon>
        <taxon>Chlorobium/Pelodictyon group</taxon>
        <taxon>Pelodictyon</taxon>
    </lineage>
</organism>
<evidence type="ECO:0000256" key="1">
    <source>
        <dbReference type="ARBA" id="ARBA00001933"/>
    </source>
</evidence>
<keyword evidence="5" id="KW-0663">Pyridoxal phosphate</keyword>
<dbReference type="CDD" id="cd00609">
    <property type="entry name" value="AAT_like"/>
    <property type="match status" value="1"/>
</dbReference>
<dbReference type="EMBL" id="LVWG01000029">
    <property type="protein sequence ID" value="KZK74339.1"/>
    <property type="molecule type" value="Genomic_DNA"/>
</dbReference>
<comment type="caution">
    <text evidence="8">The sequence shown here is derived from an EMBL/GenBank/DDBJ whole genome shotgun (WGS) entry which is preliminary data.</text>
</comment>
<dbReference type="InterPro" id="IPR004839">
    <property type="entry name" value="Aminotransferase_I/II_large"/>
</dbReference>
<dbReference type="RefSeq" id="WP_303681568.1">
    <property type="nucleotide sequence ID" value="NZ_LVWG01000029.1"/>
</dbReference>
<evidence type="ECO:0000256" key="5">
    <source>
        <dbReference type="ARBA" id="ARBA00022898"/>
    </source>
</evidence>
<dbReference type="GO" id="GO:0005737">
    <property type="term" value="C:cytoplasm"/>
    <property type="evidence" value="ECO:0007669"/>
    <property type="project" value="TreeGrafter"/>
</dbReference>
<dbReference type="GO" id="GO:0030170">
    <property type="term" value="F:pyridoxal phosphate binding"/>
    <property type="evidence" value="ECO:0007669"/>
    <property type="project" value="InterPro"/>
</dbReference>
<comment type="similarity">
    <text evidence="2 6">Belongs to the class-I pyridoxal-phosphate-dependent aminotransferase family.</text>
</comment>
<dbReference type="InterPro" id="IPR015421">
    <property type="entry name" value="PyrdxlP-dep_Trfase_major"/>
</dbReference>
<feature type="domain" description="Aminotransferase class I/classII large" evidence="7">
    <location>
        <begin position="29"/>
        <end position="379"/>
    </location>
</feature>
<dbReference type="EC" id="2.6.1.-" evidence="6"/>
<evidence type="ECO:0000259" key="7">
    <source>
        <dbReference type="Pfam" id="PF00155"/>
    </source>
</evidence>
<dbReference type="Gene3D" id="3.90.1150.10">
    <property type="entry name" value="Aspartate Aminotransferase, domain 1"/>
    <property type="match status" value="1"/>
</dbReference>
<dbReference type="InterPro" id="IPR015422">
    <property type="entry name" value="PyrdxlP-dep_Trfase_small"/>
</dbReference>
<evidence type="ECO:0000256" key="2">
    <source>
        <dbReference type="ARBA" id="ARBA00007441"/>
    </source>
</evidence>
<proteinExistence type="inferred from homology"/>
<protein>
    <recommendedName>
        <fullName evidence="6">Aminotransferase</fullName>
        <ecNumber evidence="6">2.6.1.-</ecNumber>
    </recommendedName>
</protein>
<reference evidence="8 9" key="1">
    <citation type="submission" date="2016-03" db="EMBL/GenBank/DDBJ databases">
        <title>Speciation and ecological success in dimly lit waters: horizontal gene transfer in a green sulfur bacteria bloom unveiled by metagenomic assembly.</title>
        <authorList>
            <person name="Llorens-Mares T."/>
            <person name="Liu Z."/>
            <person name="Allen L.Z."/>
            <person name="Rusch D.B."/>
            <person name="Craig M.T."/>
            <person name="Dupont C.L."/>
            <person name="Bryant D.A."/>
            <person name="Casamayor E.O."/>
        </authorList>
    </citation>
    <scope>NUCLEOTIDE SEQUENCE [LARGE SCALE GENOMIC DNA]</scope>
    <source>
        <strain evidence="8">CIII</strain>
    </source>
</reference>